<protein>
    <submittedName>
        <fullName evidence="2">Endosialidase-like protein</fullName>
    </submittedName>
</protein>
<comment type="caution">
    <text evidence="2">The sequence shown here is derived from an EMBL/GenBank/DDBJ whole genome shotgun (WGS) entry which is preliminary data.</text>
</comment>
<dbReference type="Gene3D" id="1.10.10.10">
    <property type="entry name" value="Winged helix-like DNA-binding domain superfamily/Winged helix DNA-binding domain"/>
    <property type="match status" value="1"/>
</dbReference>
<reference evidence="2 3" key="1">
    <citation type="submission" date="2018-10" db="EMBL/GenBank/DDBJ databases">
        <title>Genomic Encyclopedia of Archaeal and Bacterial Type Strains, Phase II (KMG-II): from individual species to whole genera.</title>
        <authorList>
            <person name="Goeker M."/>
        </authorList>
    </citation>
    <scope>NUCLEOTIDE SEQUENCE [LARGE SCALE GENOMIC DNA]</scope>
    <source>
        <strain evidence="2 3">DSM 25217</strain>
    </source>
</reference>
<accession>A0A3M0CR04</accession>
<dbReference type="InParanoid" id="A0A3M0CR04"/>
<dbReference type="InterPro" id="IPR044914">
    <property type="entry name" value="Endosialidase_C_dom_sf"/>
</dbReference>
<organism evidence="2 3">
    <name type="scientific">Eilatimonas milleporae</name>
    <dbReference type="NCBI Taxonomy" id="911205"/>
    <lineage>
        <taxon>Bacteria</taxon>
        <taxon>Pseudomonadati</taxon>
        <taxon>Pseudomonadota</taxon>
        <taxon>Alphaproteobacteria</taxon>
        <taxon>Kordiimonadales</taxon>
        <taxon>Kordiimonadaceae</taxon>
        <taxon>Eilatimonas</taxon>
    </lineage>
</organism>
<sequence>MTNTLPPFYGSVAASGGTGPVSLGAALPGHVDLKRAVEYGGGPAMDRTIDYLIRYGNAREWGTGIVQTTGLMARTNVAGTIVEGVEDTAGPAPLDIAAGALITWQQVGPDRTVGRLTAERDVVINGASGTAKLTALRTNNVTRWQYGAASNPETGANAGSNFELYRYSDAGAFLGSAMSVSRASGGATFAGVVTGRSANTTALRAQSTTGNLVNLAFQSNTGDQVRLEAVIDGPDQGSLIPKGAEASVNLGTTSNPWNAAHFAGNVTIRNTAPTFSLTETDGQEFAVVANASNLFINSVNTGGACIFQNGGVERARIDFATGDVTAAGATFGGAATNITFDALTGRIDQQSGGFSYGVDVGTLTGINPNYHMKSASGRTGMLWELDNDFLASDGSEAAFWAFAPFDTLSAAQRAGHYAFRATIGAAASTDVFTVDWNGTVTARQNRIAIADPVTPANRSAHLITFDGAANAAEIGVRGSGAGGVLDARITFDGRATWPHVFAADGSVQHTGTVTAGGSLTVIDDDTAGVALSVQDNNFRREPNAFTQDYFFDNRAVGGDWWFRTSNAAVNDTIPLVLEANGTVVIGGNIEPRTDNTFSFGTASRRATVVYAATGTIQTSDARTKQDRALISDSLLDAVDGTELVTYRLRDAVAEKGDGARLHTGAVAQEFEAALTANGIDGDTIAALCHDTWTDADSGGQQDRYGLRYDQFNILLHAAVRRRLAALEDRLARLERG</sequence>
<dbReference type="OrthoDB" id="564699at2"/>
<keyword evidence="3" id="KW-1185">Reference proteome</keyword>
<feature type="domain" description="Peptidase S74" evidence="1">
    <location>
        <begin position="619"/>
        <end position="730"/>
    </location>
</feature>
<proteinExistence type="predicted"/>
<dbReference type="CDD" id="cd10144">
    <property type="entry name" value="Peptidase_S74_CIMCD"/>
    <property type="match status" value="1"/>
</dbReference>
<evidence type="ECO:0000313" key="3">
    <source>
        <dbReference type="Proteomes" id="UP000271227"/>
    </source>
</evidence>
<evidence type="ECO:0000259" key="1">
    <source>
        <dbReference type="PROSITE" id="PS51688"/>
    </source>
</evidence>
<dbReference type="EMBL" id="REFR01000009">
    <property type="protein sequence ID" value="RMB11908.1"/>
    <property type="molecule type" value="Genomic_DNA"/>
</dbReference>
<gene>
    <name evidence="2" type="ORF">BXY39_0395</name>
</gene>
<dbReference type="RefSeq" id="WP_121937138.1">
    <property type="nucleotide sequence ID" value="NZ_REFR01000009.1"/>
</dbReference>
<dbReference type="PROSITE" id="PS51688">
    <property type="entry name" value="ICA"/>
    <property type="match status" value="1"/>
</dbReference>
<dbReference type="InterPro" id="IPR036388">
    <property type="entry name" value="WH-like_DNA-bd_sf"/>
</dbReference>
<evidence type="ECO:0000313" key="2">
    <source>
        <dbReference type="EMBL" id="RMB11908.1"/>
    </source>
</evidence>
<dbReference type="InterPro" id="IPR030392">
    <property type="entry name" value="S74_ICA"/>
</dbReference>
<dbReference type="Pfam" id="PF13884">
    <property type="entry name" value="Peptidase_S74"/>
    <property type="match status" value="1"/>
</dbReference>
<dbReference type="AlphaFoldDB" id="A0A3M0CR04"/>
<dbReference type="Gene3D" id="4.10.1090.10">
    <property type="entry name" value="Endosialidase, domain 4"/>
    <property type="match status" value="1"/>
</dbReference>
<dbReference type="Proteomes" id="UP000271227">
    <property type="component" value="Unassembled WGS sequence"/>
</dbReference>
<name>A0A3M0CR04_9PROT</name>